<comment type="caution">
    <text evidence="5">The sequence shown here is derived from an EMBL/GenBank/DDBJ whole genome shotgun (WGS) entry which is preliminary data.</text>
</comment>
<feature type="domain" description="Methyltransferase type 11" evidence="4">
    <location>
        <begin position="46"/>
        <end position="137"/>
    </location>
</feature>
<dbReference type="SUPFAM" id="SSF53335">
    <property type="entry name" value="S-adenosyl-L-methionine-dependent methyltransferases"/>
    <property type="match status" value="1"/>
</dbReference>
<dbReference type="CDD" id="cd02440">
    <property type="entry name" value="AdoMet_MTases"/>
    <property type="match status" value="1"/>
</dbReference>
<dbReference type="GO" id="GO:0008757">
    <property type="term" value="F:S-adenosylmethionine-dependent methyltransferase activity"/>
    <property type="evidence" value="ECO:0007669"/>
    <property type="project" value="InterPro"/>
</dbReference>
<dbReference type="PANTHER" id="PTHR44942">
    <property type="entry name" value="METHYLTRANSF_11 DOMAIN-CONTAINING PROTEIN"/>
    <property type="match status" value="1"/>
</dbReference>
<dbReference type="Proteomes" id="UP000179047">
    <property type="component" value="Unassembled WGS sequence"/>
</dbReference>
<keyword evidence="2" id="KW-0489">Methyltransferase</keyword>
<dbReference type="Pfam" id="PF08241">
    <property type="entry name" value="Methyltransf_11"/>
    <property type="match status" value="1"/>
</dbReference>
<sequence length="258" mass="29647">MLKKTNAWDYSDQARYYEYRPNYAGRAIDELCAYVHARKAPAYSTLDVGAGTGNLTITLLDRGLQCVAIEPNKAMRDIGIERTNGMSVRWTKGTGEHTGAKPNSAHWFVMGSSFNTTDRRETLKEAHRVLKKGGYFTCMWNHRDVNNDTEQNKIQKIIQTVVPNYNPGVRREGQADVILESKLFNDVYFTEHPQKVSRTMDQYINAWRSVKNTYWDLNTSKGRTTLASIENKIIKTFGANFIFHMVYVTRAWTARVEK</sequence>
<dbReference type="InterPro" id="IPR013216">
    <property type="entry name" value="Methyltransf_11"/>
</dbReference>
<evidence type="ECO:0000256" key="1">
    <source>
        <dbReference type="ARBA" id="ARBA00008361"/>
    </source>
</evidence>
<evidence type="ECO:0000313" key="5">
    <source>
        <dbReference type="EMBL" id="OGN30001.1"/>
    </source>
</evidence>
<dbReference type="GO" id="GO:0032259">
    <property type="term" value="P:methylation"/>
    <property type="evidence" value="ECO:0007669"/>
    <property type="project" value="UniProtKB-KW"/>
</dbReference>
<dbReference type="AlphaFoldDB" id="A0A1F8GXI1"/>
<dbReference type="PANTHER" id="PTHR44942:SF4">
    <property type="entry name" value="METHYLTRANSFERASE TYPE 11 DOMAIN-CONTAINING PROTEIN"/>
    <property type="match status" value="1"/>
</dbReference>
<comment type="similarity">
    <text evidence="1">Belongs to the methyltransferase superfamily.</text>
</comment>
<evidence type="ECO:0000313" key="6">
    <source>
        <dbReference type="Proteomes" id="UP000179047"/>
    </source>
</evidence>
<evidence type="ECO:0000256" key="2">
    <source>
        <dbReference type="ARBA" id="ARBA00022603"/>
    </source>
</evidence>
<keyword evidence="3" id="KW-0808">Transferase</keyword>
<accession>A0A1F8GXI1</accession>
<evidence type="ECO:0000259" key="4">
    <source>
        <dbReference type="Pfam" id="PF08241"/>
    </source>
</evidence>
<name>A0A1F8GXI1_9BACT</name>
<dbReference type="EMBL" id="MGKP01000001">
    <property type="protein sequence ID" value="OGN30001.1"/>
    <property type="molecule type" value="Genomic_DNA"/>
</dbReference>
<dbReference type="InterPro" id="IPR051052">
    <property type="entry name" value="Diverse_substrate_MTase"/>
</dbReference>
<gene>
    <name evidence="5" type="ORF">A3A33_01610</name>
</gene>
<proteinExistence type="inferred from homology"/>
<organism evidence="5 6">
    <name type="scientific">Candidatus Yanofskybacteria bacterium RIFCSPLOWO2_01_FULL_49_25</name>
    <dbReference type="NCBI Taxonomy" id="1802701"/>
    <lineage>
        <taxon>Bacteria</taxon>
        <taxon>Candidatus Yanofskyibacteriota</taxon>
    </lineage>
</organism>
<dbReference type="Gene3D" id="3.40.50.150">
    <property type="entry name" value="Vaccinia Virus protein VP39"/>
    <property type="match status" value="1"/>
</dbReference>
<protein>
    <recommendedName>
        <fullName evidence="4">Methyltransferase type 11 domain-containing protein</fullName>
    </recommendedName>
</protein>
<reference evidence="5 6" key="1">
    <citation type="journal article" date="2016" name="Nat. Commun.">
        <title>Thousands of microbial genomes shed light on interconnected biogeochemical processes in an aquifer system.</title>
        <authorList>
            <person name="Anantharaman K."/>
            <person name="Brown C.T."/>
            <person name="Hug L.A."/>
            <person name="Sharon I."/>
            <person name="Castelle C.J."/>
            <person name="Probst A.J."/>
            <person name="Thomas B.C."/>
            <person name="Singh A."/>
            <person name="Wilkins M.J."/>
            <person name="Karaoz U."/>
            <person name="Brodie E.L."/>
            <person name="Williams K.H."/>
            <person name="Hubbard S.S."/>
            <person name="Banfield J.F."/>
        </authorList>
    </citation>
    <scope>NUCLEOTIDE SEQUENCE [LARGE SCALE GENOMIC DNA]</scope>
</reference>
<dbReference type="STRING" id="1802701.A3A33_01610"/>
<dbReference type="InterPro" id="IPR029063">
    <property type="entry name" value="SAM-dependent_MTases_sf"/>
</dbReference>
<evidence type="ECO:0000256" key="3">
    <source>
        <dbReference type="ARBA" id="ARBA00022679"/>
    </source>
</evidence>